<gene>
    <name evidence="2" type="ORF">FAES_1395</name>
</gene>
<dbReference type="AlphaFoldDB" id="I0K5K2"/>
<protein>
    <recommendedName>
        <fullName evidence="1">DUF3291 domain-containing protein</fullName>
    </recommendedName>
</protein>
<evidence type="ECO:0000313" key="2">
    <source>
        <dbReference type="EMBL" id="CCG99405.1"/>
    </source>
</evidence>
<dbReference type="RefSeq" id="WP_015330504.1">
    <property type="nucleotide sequence ID" value="NC_020054.1"/>
</dbReference>
<evidence type="ECO:0000313" key="3">
    <source>
        <dbReference type="Proteomes" id="UP000011058"/>
    </source>
</evidence>
<reference evidence="2 3" key="1">
    <citation type="journal article" date="2012" name="J. Bacteriol.">
        <title>Genome Sequence of Fibrella aestuarina BUZ 2T, a Filamentous Marine Bacterium.</title>
        <authorList>
            <person name="Filippini M."/>
            <person name="Qi W."/>
            <person name="Blom J."/>
            <person name="Goesmann A."/>
            <person name="Smits T.H."/>
            <person name="Bagheri H.C."/>
        </authorList>
    </citation>
    <scope>NUCLEOTIDE SEQUENCE [LARGE SCALE GENOMIC DNA]</scope>
    <source>
        <strain evidence="3">BUZ 2T</strain>
    </source>
</reference>
<dbReference type="HOGENOM" id="CLU_119287_0_0_10"/>
<dbReference type="InterPro" id="IPR021708">
    <property type="entry name" value="DUF3291"/>
</dbReference>
<dbReference type="STRING" id="1166018.FAES_1395"/>
<proteinExistence type="predicted"/>
<sequence length="148" mass="16704">MHLAQINIGRLIAPLDTPALADFVAGLDPINALAEGSPGFVWRLKDETNNATGYHPFADDQIIVNMSVWESLDALRAFAFQSDHMDYLKRRREWFAKFATAYMALWWIPEGHVPTIAEAKERLQSLDEHGDTPFAFTFRKPFPSPTAA</sequence>
<organism evidence="2 3">
    <name type="scientific">Fibrella aestuarina BUZ 2</name>
    <dbReference type="NCBI Taxonomy" id="1166018"/>
    <lineage>
        <taxon>Bacteria</taxon>
        <taxon>Pseudomonadati</taxon>
        <taxon>Bacteroidota</taxon>
        <taxon>Cytophagia</taxon>
        <taxon>Cytophagales</taxon>
        <taxon>Spirosomataceae</taxon>
        <taxon>Fibrella</taxon>
    </lineage>
</organism>
<keyword evidence="3" id="KW-1185">Reference proteome</keyword>
<dbReference type="KEGG" id="fae:FAES_1395"/>
<accession>I0K5K2</accession>
<feature type="domain" description="DUF3291" evidence="1">
    <location>
        <begin position="3"/>
        <end position="140"/>
    </location>
</feature>
<dbReference type="OrthoDB" id="2376237at2"/>
<dbReference type="Pfam" id="PF11695">
    <property type="entry name" value="DUF3291"/>
    <property type="match status" value="1"/>
</dbReference>
<name>I0K5K2_9BACT</name>
<evidence type="ECO:0000259" key="1">
    <source>
        <dbReference type="Pfam" id="PF11695"/>
    </source>
</evidence>
<dbReference type="EMBL" id="HE796683">
    <property type="protein sequence ID" value="CCG99405.1"/>
    <property type="molecule type" value="Genomic_DNA"/>
</dbReference>
<dbReference type="Proteomes" id="UP000011058">
    <property type="component" value="Chromosome"/>
</dbReference>
<dbReference type="eggNOG" id="COG2329">
    <property type="taxonomic scope" value="Bacteria"/>
</dbReference>
<dbReference type="InterPro" id="IPR011008">
    <property type="entry name" value="Dimeric_a/b-barrel"/>
</dbReference>
<dbReference type="PATRIC" id="fig|1166018.3.peg.3126"/>
<dbReference type="SUPFAM" id="SSF54909">
    <property type="entry name" value="Dimeric alpha+beta barrel"/>
    <property type="match status" value="1"/>
</dbReference>